<dbReference type="PATRIC" id="fig|1423722.3.peg.389"/>
<protein>
    <recommendedName>
        <fullName evidence="3">DUF4411 family protein</fullName>
    </recommendedName>
</protein>
<proteinExistence type="predicted"/>
<organism evidence="1 2">
    <name type="scientific">Amylolactobacillus amylotrophicus DSM 20534</name>
    <dbReference type="NCBI Taxonomy" id="1423722"/>
    <lineage>
        <taxon>Bacteria</taxon>
        <taxon>Bacillati</taxon>
        <taxon>Bacillota</taxon>
        <taxon>Bacilli</taxon>
        <taxon>Lactobacillales</taxon>
        <taxon>Lactobacillaceae</taxon>
        <taxon>Amylolactobacillus</taxon>
    </lineage>
</organism>
<dbReference type="InterPro" id="IPR016541">
    <property type="entry name" value="UCP008505"/>
</dbReference>
<evidence type="ECO:0000313" key="1">
    <source>
        <dbReference type="EMBL" id="KRK38693.1"/>
    </source>
</evidence>
<dbReference type="SUPFAM" id="SSF88723">
    <property type="entry name" value="PIN domain-like"/>
    <property type="match status" value="1"/>
</dbReference>
<dbReference type="RefSeq" id="WP_056946024.1">
    <property type="nucleotide sequence ID" value="NZ_AZCV01000001.1"/>
</dbReference>
<dbReference type="EMBL" id="AZCV01000001">
    <property type="protein sequence ID" value="KRK38693.1"/>
    <property type="molecule type" value="Genomic_DNA"/>
</dbReference>
<dbReference type="Pfam" id="PF14367">
    <property type="entry name" value="DUF4411"/>
    <property type="match status" value="1"/>
</dbReference>
<dbReference type="InterPro" id="IPR029060">
    <property type="entry name" value="PIN-like_dom_sf"/>
</dbReference>
<accession>A0A0R1GX38</accession>
<reference evidence="1 2" key="1">
    <citation type="journal article" date="2015" name="Genome Announc.">
        <title>Expanding the biotechnology potential of lactobacilli through comparative genomics of 213 strains and associated genera.</title>
        <authorList>
            <person name="Sun Z."/>
            <person name="Harris H.M."/>
            <person name="McCann A."/>
            <person name="Guo C."/>
            <person name="Argimon S."/>
            <person name="Zhang W."/>
            <person name="Yang X."/>
            <person name="Jeffery I.B."/>
            <person name="Cooney J.C."/>
            <person name="Kagawa T.F."/>
            <person name="Liu W."/>
            <person name="Song Y."/>
            <person name="Salvetti E."/>
            <person name="Wrobel A."/>
            <person name="Rasinkangas P."/>
            <person name="Parkhill J."/>
            <person name="Rea M.C."/>
            <person name="O'Sullivan O."/>
            <person name="Ritari J."/>
            <person name="Douillard F.P."/>
            <person name="Paul Ross R."/>
            <person name="Yang R."/>
            <person name="Briner A.E."/>
            <person name="Felis G.E."/>
            <person name="de Vos W.M."/>
            <person name="Barrangou R."/>
            <person name="Klaenhammer T.R."/>
            <person name="Caufield P.W."/>
            <person name="Cui Y."/>
            <person name="Zhang H."/>
            <person name="O'Toole P.W."/>
        </authorList>
    </citation>
    <scope>NUCLEOTIDE SEQUENCE [LARGE SCALE GENOMIC DNA]</scope>
    <source>
        <strain evidence="1 2">DSM 20534</strain>
    </source>
</reference>
<evidence type="ECO:0000313" key="2">
    <source>
        <dbReference type="Proteomes" id="UP000050909"/>
    </source>
</evidence>
<keyword evidence="2" id="KW-1185">Reference proteome</keyword>
<sequence length="166" mass="19108">MEYLLDSNSLFDAHEKWYQPQVFNSLWDFIGSKDCIKMGQFVFEEVQYPEDLVNWTKNSFKTRLLIPDASVVNEYNKVMDWIKQSGYWATSGIAEWEIVEKADPWLIATAMAKNLTIVTLDGIGRSLLPQVGMKVKKEPKIVAVAQHFNVKTIAIYDLLEVLHYSA</sequence>
<gene>
    <name evidence="1" type="ORF">FC62_GL000382</name>
</gene>
<comment type="caution">
    <text evidence="1">The sequence shown here is derived from an EMBL/GenBank/DDBJ whole genome shotgun (WGS) entry which is preliminary data.</text>
</comment>
<dbReference type="AlphaFoldDB" id="A0A0R1GX38"/>
<dbReference type="Proteomes" id="UP000050909">
    <property type="component" value="Unassembled WGS sequence"/>
</dbReference>
<evidence type="ECO:0008006" key="3">
    <source>
        <dbReference type="Google" id="ProtNLM"/>
    </source>
</evidence>
<name>A0A0R1GX38_9LACO</name>